<feature type="transmembrane region" description="Helical" evidence="1">
    <location>
        <begin position="48"/>
        <end position="67"/>
    </location>
</feature>
<dbReference type="Proteomes" id="UP001162131">
    <property type="component" value="Unassembled WGS sequence"/>
</dbReference>
<evidence type="ECO:0000313" key="3">
    <source>
        <dbReference type="Proteomes" id="UP001162131"/>
    </source>
</evidence>
<gene>
    <name evidence="2" type="ORF">BSTOLATCC_MIC1346</name>
</gene>
<dbReference type="EMBL" id="CAJZBQ010000002">
    <property type="protein sequence ID" value="CAG9310502.1"/>
    <property type="molecule type" value="Genomic_DNA"/>
</dbReference>
<name>A0AAU9I8A1_9CILI</name>
<keyword evidence="1" id="KW-1133">Transmembrane helix</keyword>
<dbReference type="AlphaFoldDB" id="A0AAU9I8A1"/>
<keyword evidence="3" id="KW-1185">Reference proteome</keyword>
<feature type="transmembrane region" description="Helical" evidence="1">
    <location>
        <begin position="16"/>
        <end position="36"/>
    </location>
</feature>
<evidence type="ECO:0000256" key="1">
    <source>
        <dbReference type="SAM" id="Phobius"/>
    </source>
</evidence>
<proteinExistence type="predicted"/>
<reference evidence="2" key="1">
    <citation type="submission" date="2021-09" db="EMBL/GenBank/DDBJ databases">
        <authorList>
            <consortium name="AG Swart"/>
            <person name="Singh M."/>
            <person name="Singh A."/>
            <person name="Seah K."/>
            <person name="Emmerich C."/>
        </authorList>
    </citation>
    <scope>NUCLEOTIDE SEQUENCE</scope>
    <source>
        <strain evidence="2">ATCC30299</strain>
    </source>
</reference>
<sequence length="184" mass="21696">MNFLRLIYFSGSMHDIMFLIVLSYTILFIIGTLAFLGQIFNWSFLSSLISLLVFEMKVSLSIVFLLFSSEVTTSIRSMSYNIFKSWKARQDNGPKYIEKALLFLWLYAIAILNIYLLWKMNQLFLELFEEKTWILKEGFYLELATTFEIWLCYPETIEESNYNSVFGIYTFMRLGALLISQSPF</sequence>
<accession>A0AAU9I8A1</accession>
<protein>
    <submittedName>
        <fullName evidence="2">Uncharacterized protein</fullName>
    </submittedName>
</protein>
<keyword evidence="1" id="KW-0472">Membrane</keyword>
<organism evidence="2 3">
    <name type="scientific">Blepharisma stoltei</name>
    <dbReference type="NCBI Taxonomy" id="1481888"/>
    <lineage>
        <taxon>Eukaryota</taxon>
        <taxon>Sar</taxon>
        <taxon>Alveolata</taxon>
        <taxon>Ciliophora</taxon>
        <taxon>Postciliodesmatophora</taxon>
        <taxon>Heterotrichea</taxon>
        <taxon>Heterotrichida</taxon>
        <taxon>Blepharismidae</taxon>
        <taxon>Blepharisma</taxon>
    </lineage>
</organism>
<evidence type="ECO:0000313" key="2">
    <source>
        <dbReference type="EMBL" id="CAG9310502.1"/>
    </source>
</evidence>
<comment type="caution">
    <text evidence="2">The sequence shown here is derived from an EMBL/GenBank/DDBJ whole genome shotgun (WGS) entry which is preliminary data.</text>
</comment>
<feature type="transmembrane region" description="Helical" evidence="1">
    <location>
        <begin position="100"/>
        <end position="118"/>
    </location>
</feature>
<keyword evidence="1" id="KW-0812">Transmembrane</keyword>